<dbReference type="InterPro" id="IPR003594">
    <property type="entry name" value="HATPase_dom"/>
</dbReference>
<evidence type="ECO:0000256" key="12">
    <source>
        <dbReference type="ARBA" id="ARBA00022777"/>
    </source>
</evidence>
<dbReference type="GO" id="GO:0016020">
    <property type="term" value="C:membrane"/>
    <property type="evidence" value="ECO:0007669"/>
    <property type="project" value="InterPro"/>
</dbReference>
<feature type="compositionally biased region" description="Low complexity" evidence="19">
    <location>
        <begin position="387"/>
        <end position="398"/>
    </location>
</feature>
<organism evidence="22 23">
    <name type="scientific">Streptomyces aidingensis</name>
    <dbReference type="NCBI Taxonomy" id="910347"/>
    <lineage>
        <taxon>Bacteria</taxon>
        <taxon>Bacillati</taxon>
        <taxon>Actinomycetota</taxon>
        <taxon>Actinomycetes</taxon>
        <taxon>Kitasatosporales</taxon>
        <taxon>Streptomycetaceae</taxon>
        <taxon>Streptomyces</taxon>
    </lineage>
</organism>
<evidence type="ECO:0000256" key="5">
    <source>
        <dbReference type="ARBA" id="ARBA00017322"/>
    </source>
</evidence>
<keyword evidence="12 22" id="KW-0418">Kinase</keyword>
<evidence type="ECO:0000256" key="19">
    <source>
        <dbReference type="SAM" id="MobiDB-lite"/>
    </source>
</evidence>
<dbReference type="InterPro" id="IPR011712">
    <property type="entry name" value="Sig_transdc_His_kin_sub3_dim/P"/>
</dbReference>
<evidence type="ECO:0000256" key="15">
    <source>
        <dbReference type="ARBA" id="ARBA00023012"/>
    </source>
</evidence>
<comment type="cofactor">
    <cofactor evidence="2">
        <name>[4Fe-4S] cluster</name>
        <dbReference type="ChEBI" id="CHEBI:49883"/>
    </cofactor>
</comment>
<evidence type="ECO:0000256" key="8">
    <source>
        <dbReference type="ARBA" id="ARBA00022553"/>
    </source>
</evidence>
<evidence type="ECO:0000256" key="20">
    <source>
        <dbReference type="SAM" id="Phobius"/>
    </source>
</evidence>
<gene>
    <name evidence="22" type="ORF">SAMN05421773_11485</name>
</gene>
<comment type="catalytic activity">
    <reaction evidence="1">
        <text>ATP + protein L-histidine = ADP + protein N-phospho-L-histidine.</text>
        <dbReference type="EC" id="2.7.13.3"/>
    </reaction>
</comment>
<dbReference type="SMART" id="SM00387">
    <property type="entry name" value="HATPase_c"/>
    <property type="match status" value="1"/>
</dbReference>
<dbReference type="GO" id="GO:0005737">
    <property type="term" value="C:cytoplasm"/>
    <property type="evidence" value="ECO:0007669"/>
    <property type="project" value="UniProtKB-SubCell"/>
</dbReference>
<dbReference type="EC" id="2.7.13.3" evidence="4"/>
<dbReference type="GO" id="GO:0005524">
    <property type="term" value="F:ATP binding"/>
    <property type="evidence" value="ECO:0007669"/>
    <property type="project" value="UniProtKB-KW"/>
</dbReference>
<evidence type="ECO:0000256" key="16">
    <source>
        <dbReference type="ARBA" id="ARBA00023014"/>
    </source>
</evidence>
<keyword evidence="16" id="KW-0411">Iron-sulfur</keyword>
<evidence type="ECO:0000256" key="1">
    <source>
        <dbReference type="ARBA" id="ARBA00000085"/>
    </source>
</evidence>
<keyword evidence="20" id="KW-1133">Transmembrane helix</keyword>
<dbReference type="GO" id="GO:0046872">
    <property type="term" value="F:metal ion binding"/>
    <property type="evidence" value="ECO:0007669"/>
    <property type="project" value="UniProtKB-KW"/>
</dbReference>
<dbReference type="PRINTS" id="PR00344">
    <property type="entry name" value="BCTRLSENSOR"/>
</dbReference>
<keyword evidence="23" id="KW-1185">Reference proteome</keyword>
<dbReference type="OrthoDB" id="227596at2"/>
<dbReference type="Proteomes" id="UP000199207">
    <property type="component" value="Unassembled WGS sequence"/>
</dbReference>
<dbReference type="EMBL" id="FOLM01000014">
    <property type="protein sequence ID" value="SFD39258.1"/>
    <property type="molecule type" value="Genomic_DNA"/>
</dbReference>
<protein>
    <recommendedName>
        <fullName evidence="5">Oxygen sensor histidine kinase NreB</fullName>
        <ecNumber evidence="4">2.7.13.3</ecNumber>
    </recommendedName>
    <alternativeName>
        <fullName evidence="18">Nitrogen regulation protein B</fullName>
    </alternativeName>
</protein>
<evidence type="ECO:0000256" key="13">
    <source>
        <dbReference type="ARBA" id="ARBA00022840"/>
    </source>
</evidence>
<evidence type="ECO:0000256" key="18">
    <source>
        <dbReference type="ARBA" id="ARBA00030800"/>
    </source>
</evidence>
<dbReference type="InterPro" id="IPR050482">
    <property type="entry name" value="Sensor_HK_TwoCompSys"/>
</dbReference>
<comment type="function">
    <text evidence="17">Member of the two-component regulatory system NreB/NreC involved in the control of dissimilatory nitrate/nitrite reduction in response to oxygen. NreB functions as a direct oxygen sensor histidine kinase which is autophosphorylated, in the absence of oxygen, probably at the conserved histidine residue, and transfers its phosphate group probably to a conserved aspartate residue of NreC. NreB/NreC activates the expression of the nitrate (narGHJI) and nitrite (nir) reductase operons, as well as the putative nitrate transporter gene narT.</text>
</comment>
<keyword evidence="10" id="KW-0479">Metal-binding</keyword>
<feature type="region of interest" description="Disordered" evidence="19">
    <location>
        <begin position="378"/>
        <end position="398"/>
    </location>
</feature>
<keyword evidence="20" id="KW-0472">Membrane</keyword>
<evidence type="ECO:0000259" key="21">
    <source>
        <dbReference type="PROSITE" id="PS50109"/>
    </source>
</evidence>
<dbReference type="InterPro" id="IPR005467">
    <property type="entry name" value="His_kinase_dom"/>
</dbReference>
<evidence type="ECO:0000256" key="17">
    <source>
        <dbReference type="ARBA" id="ARBA00024827"/>
    </source>
</evidence>
<dbReference type="GO" id="GO:0000155">
    <property type="term" value="F:phosphorelay sensor kinase activity"/>
    <property type="evidence" value="ECO:0007669"/>
    <property type="project" value="InterPro"/>
</dbReference>
<sequence>MSHTEGPFPASARRVAMVVYTAVLLGGLYYGLVIERPVAAGRLAGFTAVLAALFALEAAVHRRGPSGQPARAAAGLLLVRLPLFVLAVALEGSGVARALYVLIPFAAYFAFGAAVALALAGACTALLLTGYSLTVPGWYTEPEYVSDLVMFTLGLAMAVSMAAMAAGEQGGRLRLEESHRRLAAYADRVAELSTAAERNRLAREIHDSLGHHLTAVAIQLEKAAAFTDRDPPVAARALADARWSADRALAEVRRSVRALGEDGPLPFSLPEALAELVRHAGGREEPRIDLEISGEGTEGYRPPALTALYRAAQEGLTNACRHAAASRISVSLDLGPSAARLVVSDDGRGIGRPPEPGAGFGLRAMRERVGLLGGSVEVAGPPGGGTTLTVTVPRTAGP</sequence>
<name>A0A1I1S3Y4_9ACTN</name>
<feature type="transmembrane region" description="Helical" evidence="20">
    <location>
        <begin position="102"/>
        <end position="128"/>
    </location>
</feature>
<evidence type="ECO:0000313" key="23">
    <source>
        <dbReference type="Proteomes" id="UP000199207"/>
    </source>
</evidence>
<feature type="transmembrane region" description="Helical" evidence="20">
    <location>
        <begin position="72"/>
        <end position="90"/>
    </location>
</feature>
<evidence type="ECO:0000256" key="4">
    <source>
        <dbReference type="ARBA" id="ARBA00012438"/>
    </source>
</evidence>
<keyword evidence="20" id="KW-0812">Transmembrane</keyword>
<dbReference type="GO" id="GO:0046983">
    <property type="term" value="F:protein dimerization activity"/>
    <property type="evidence" value="ECO:0007669"/>
    <property type="project" value="InterPro"/>
</dbReference>
<evidence type="ECO:0000256" key="11">
    <source>
        <dbReference type="ARBA" id="ARBA00022741"/>
    </source>
</evidence>
<feature type="transmembrane region" description="Helical" evidence="20">
    <location>
        <begin position="39"/>
        <end position="60"/>
    </location>
</feature>
<comment type="subcellular location">
    <subcellularLocation>
        <location evidence="3">Cytoplasm</location>
    </subcellularLocation>
</comment>
<feature type="domain" description="Histidine kinase" evidence="21">
    <location>
        <begin position="308"/>
        <end position="396"/>
    </location>
</feature>
<dbReference type="PANTHER" id="PTHR24421">
    <property type="entry name" value="NITRATE/NITRITE SENSOR PROTEIN NARX-RELATED"/>
    <property type="match status" value="1"/>
</dbReference>
<dbReference type="RefSeq" id="WP_093840704.1">
    <property type="nucleotide sequence ID" value="NZ_FOLM01000014.1"/>
</dbReference>
<evidence type="ECO:0000256" key="10">
    <source>
        <dbReference type="ARBA" id="ARBA00022723"/>
    </source>
</evidence>
<dbReference type="Pfam" id="PF02518">
    <property type="entry name" value="HATPase_c"/>
    <property type="match status" value="1"/>
</dbReference>
<evidence type="ECO:0000313" key="22">
    <source>
        <dbReference type="EMBL" id="SFD39258.1"/>
    </source>
</evidence>
<evidence type="ECO:0000256" key="7">
    <source>
        <dbReference type="ARBA" id="ARBA00022490"/>
    </source>
</evidence>
<dbReference type="InterPro" id="IPR036890">
    <property type="entry name" value="HATPase_C_sf"/>
</dbReference>
<dbReference type="SUPFAM" id="SSF55874">
    <property type="entry name" value="ATPase domain of HSP90 chaperone/DNA topoisomerase II/histidine kinase"/>
    <property type="match status" value="1"/>
</dbReference>
<keyword evidence="7" id="KW-0963">Cytoplasm</keyword>
<dbReference type="PANTHER" id="PTHR24421:SF10">
    <property type="entry name" value="NITRATE_NITRITE SENSOR PROTEIN NARQ"/>
    <property type="match status" value="1"/>
</dbReference>
<dbReference type="InterPro" id="IPR004358">
    <property type="entry name" value="Sig_transdc_His_kin-like_C"/>
</dbReference>
<dbReference type="Gene3D" id="3.30.565.10">
    <property type="entry name" value="Histidine kinase-like ATPase, C-terminal domain"/>
    <property type="match status" value="1"/>
</dbReference>
<reference evidence="22 23" key="1">
    <citation type="submission" date="2016-10" db="EMBL/GenBank/DDBJ databases">
        <authorList>
            <person name="de Groot N.N."/>
        </authorList>
    </citation>
    <scope>NUCLEOTIDE SEQUENCE [LARGE SCALE GENOMIC DNA]</scope>
    <source>
        <strain evidence="22 23">CGMCC 4.5739</strain>
    </source>
</reference>
<evidence type="ECO:0000256" key="6">
    <source>
        <dbReference type="ARBA" id="ARBA00022485"/>
    </source>
</evidence>
<keyword evidence="8" id="KW-0597">Phosphoprotein</keyword>
<evidence type="ECO:0000256" key="3">
    <source>
        <dbReference type="ARBA" id="ARBA00004496"/>
    </source>
</evidence>
<dbReference type="CDD" id="cd16917">
    <property type="entry name" value="HATPase_UhpB-NarQ-NarX-like"/>
    <property type="match status" value="1"/>
</dbReference>
<keyword evidence="14" id="KW-0408">Iron</keyword>
<keyword evidence="13" id="KW-0067">ATP-binding</keyword>
<keyword evidence="9" id="KW-0808">Transferase</keyword>
<feature type="transmembrane region" description="Helical" evidence="20">
    <location>
        <begin position="12"/>
        <end position="32"/>
    </location>
</feature>
<dbReference type="PROSITE" id="PS50109">
    <property type="entry name" value="HIS_KIN"/>
    <property type="match status" value="1"/>
</dbReference>
<evidence type="ECO:0000256" key="14">
    <source>
        <dbReference type="ARBA" id="ARBA00023004"/>
    </source>
</evidence>
<proteinExistence type="predicted"/>
<feature type="transmembrane region" description="Helical" evidence="20">
    <location>
        <begin position="148"/>
        <end position="166"/>
    </location>
</feature>
<accession>A0A1I1S3Y4</accession>
<keyword evidence="6" id="KW-0004">4Fe-4S</keyword>
<evidence type="ECO:0000256" key="2">
    <source>
        <dbReference type="ARBA" id="ARBA00001966"/>
    </source>
</evidence>
<evidence type="ECO:0000256" key="9">
    <source>
        <dbReference type="ARBA" id="ARBA00022679"/>
    </source>
</evidence>
<dbReference type="Pfam" id="PF07730">
    <property type="entry name" value="HisKA_3"/>
    <property type="match status" value="1"/>
</dbReference>
<dbReference type="GO" id="GO:0051539">
    <property type="term" value="F:4 iron, 4 sulfur cluster binding"/>
    <property type="evidence" value="ECO:0007669"/>
    <property type="project" value="UniProtKB-KW"/>
</dbReference>
<dbReference type="AlphaFoldDB" id="A0A1I1S3Y4"/>
<dbReference type="Gene3D" id="1.20.5.1930">
    <property type="match status" value="1"/>
</dbReference>
<keyword evidence="15" id="KW-0902">Two-component regulatory system</keyword>
<dbReference type="STRING" id="910347.SAMN05421773_11485"/>
<keyword evidence="11" id="KW-0547">Nucleotide-binding</keyword>